<feature type="domain" description="DnaB/C C-terminal" evidence="3">
    <location>
        <begin position="317"/>
        <end position="389"/>
    </location>
</feature>
<feature type="region of interest" description="Disordered" evidence="2">
    <location>
        <begin position="407"/>
        <end position="462"/>
    </location>
</feature>
<evidence type="ECO:0000256" key="1">
    <source>
        <dbReference type="ARBA" id="ARBA00093462"/>
    </source>
</evidence>
<comment type="similarity">
    <text evidence="1">Belongs to the DnaB/DnaD family.</text>
</comment>
<dbReference type="Pfam" id="PF07261">
    <property type="entry name" value="DnaB_2"/>
    <property type="match status" value="1"/>
</dbReference>
<dbReference type="OrthoDB" id="2082007at2"/>
<protein>
    <submittedName>
        <fullName evidence="5">Replication initiation and membrane attachment</fullName>
    </submittedName>
</protein>
<keyword evidence="6" id="KW-1185">Reference proteome</keyword>
<dbReference type="EMBL" id="BJUY01000011">
    <property type="protein sequence ID" value="GEK91437.1"/>
    <property type="molecule type" value="Genomic_DNA"/>
</dbReference>
<organism evidence="5 6">
    <name type="scientific">Alkalibacterium kapii</name>
    <dbReference type="NCBI Taxonomy" id="426704"/>
    <lineage>
        <taxon>Bacteria</taxon>
        <taxon>Bacillati</taxon>
        <taxon>Bacillota</taxon>
        <taxon>Bacilli</taxon>
        <taxon>Lactobacillales</taxon>
        <taxon>Carnobacteriaceae</taxon>
        <taxon>Alkalibacterium</taxon>
    </lineage>
</organism>
<accession>A0A511B0V0</accession>
<evidence type="ECO:0000259" key="3">
    <source>
        <dbReference type="Pfam" id="PF07261"/>
    </source>
</evidence>
<reference evidence="5 6" key="1">
    <citation type="submission" date="2019-07" db="EMBL/GenBank/DDBJ databases">
        <title>Whole genome shotgun sequence of Alkalibacterium kapii NBRC 103247.</title>
        <authorList>
            <person name="Hosoyama A."/>
            <person name="Uohara A."/>
            <person name="Ohji S."/>
            <person name="Ichikawa N."/>
        </authorList>
    </citation>
    <scope>NUCLEOTIDE SEQUENCE [LARGE SCALE GENOMIC DNA]</scope>
    <source>
        <strain evidence="5 6">NBRC 103247</strain>
    </source>
</reference>
<evidence type="ECO:0000259" key="4">
    <source>
        <dbReference type="Pfam" id="PF25888"/>
    </source>
</evidence>
<evidence type="ECO:0000313" key="6">
    <source>
        <dbReference type="Proteomes" id="UP000321662"/>
    </source>
</evidence>
<proteinExistence type="inferred from homology"/>
<feature type="domain" description="Replicative helicase loading/DNA remodeling protein DnaB N-terminal winged helix" evidence="4">
    <location>
        <begin position="10"/>
        <end position="261"/>
    </location>
</feature>
<dbReference type="Pfam" id="PF25888">
    <property type="entry name" value="WHD_DnaB"/>
    <property type="match status" value="1"/>
</dbReference>
<sequence length="462" mass="53821">MSYPWKNLSPKDTLILTRSEIISDLDVSTVLSLYQPLMGLKAASLYLAIKEILSASESKELPLSDILSHIDLGIREYYEARIKLEAYGLVKVYRHRENEEAYLIIIESPLTPKQFFNDTMLKMMLTEKLGERLVSDLKAKYLKTSHYIEKYKEITKSFHEVIDFNMENHFDVLKTTDIRDQQDKPSSLGDNVLKESDFDWEFFLAGLNKHFISPQSLTSDVKKLIETFHLIYSINELTMQKIVLESADITSGEISEKQLTRVVHQRFLGETKKHKNERNHSRSEDKRARQLKAKGFKQEEIEILLHAEKTQPYAYLKSIKQQKGGYVTSNERWLLKELVERSPLTTSVINILMNYILIVKNAPMLEKNLANKIANDWAQSDVVSPEDAMLKVKGFYDDVNEKNSKKQYRSKKSYKSNVSSRRETLPSWAMESEEKDERLSQEEEEAFREKLKKIRQQKSGDK</sequence>
<name>A0A511B0V0_9LACT</name>
<comment type="caution">
    <text evidence="5">The sequence shown here is derived from an EMBL/GenBank/DDBJ whole genome shotgun (WGS) entry which is preliminary data.</text>
</comment>
<evidence type="ECO:0000313" key="5">
    <source>
        <dbReference type="EMBL" id="GEK91437.1"/>
    </source>
</evidence>
<dbReference type="InterPro" id="IPR006343">
    <property type="entry name" value="DnaB/C_C"/>
</dbReference>
<gene>
    <name evidence="5" type="primary">dnaB2</name>
    <name evidence="5" type="ORF">AKA01nite_10590</name>
</gene>
<dbReference type="RefSeq" id="WP_146924266.1">
    <property type="nucleotide sequence ID" value="NZ_BJUY01000011.1"/>
</dbReference>
<dbReference type="AlphaFoldDB" id="A0A511B0V0"/>
<dbReference type="Proteomes" id="UP000321662">
    <property type="component" value="Unassembled WGS sequence"/>
</dbReference>
<evidence type="ECO:0000256" key="2">
    <source>
        <dbReference type="SAM" id="MobiDB-lite"/>
    </source>
</evidence>
<dbReference type="InterPro" id="IPR058660">
    <property type="entry name" value="WHD_DnaB"/>
</dbReference>